<evidence type="ECO:0000313" key="1">
    <source>
        <dbReference type="EMBL" id="MED6134953.1"/>
    </source>
</evidence>
<gene>
    <name evidence="1" type="ORF">PIB30_041765</name>
</gene>
<organism evidence="1 2">
    <name type="scientific">Stylosanthes scabra</name>
    <dbReference type="NCBI Taxonomy" id="79078"/>
    <lineage>
        <taxon>Eukaryota</taxon>
        <taxon>Viridiplantae</taxon>
        <taxon>Streptophyta</taxon>
        <taxon>Embryophyta</taxon>
        <taxon>Tracheophyta</taxon>
        <taxon>Spermatophyta</taxon>
        <taxon>Magnoliopsida</taxon>
        <taxon>eudicotyledons</taxon>
        <taxon>Gunneridae</taxon>
        <taxon>Pentapetalae</taxon>
        <taxon>rosids</taxon>
        <taxon>fabids</taxon>
        <taxon>Fabales</taxon>
        <taxon>Fabaceae</taxon>
        <taxon>Papilionoideae</taxon>
        <taxon>50 kb inversion clade</taxon>
        <taxon>dalbergioids sensu lato</taxon>
        <taxon>Dalbergieae</taxon>
        <taxon>Pterocarpus clade</taxon>
        <taxon>Stylosanthes</taxon>
    </lineage>
</organism>
<dbReference type="EMBL" id="JASCZI010060648">
    <property type="protein sequence ID" value="MED6134953.1"/>
    <property type="molecule type" value="Genomic_DNA"/>
</dbReference>
<dbReference type="Proteomes" id="UP001341840">
    <property type="component" value="Unassembled WGS sequence"/>
</dbReference>
<reference evidence="1 2" key="1">
    <citation type="journal article" date="2023" name="Plants (Basel)">
        <title>Bridging the Gap: Combining Genomics and Transcriptomics Approaches to Understand Stylosanthes scabra, an Orphan Legume from the Brazilian Caatinga.</title>
        <authorList>
            <person name="Ferreira-Neto J.R.C."/>
            <person name="da Silva M.D."/>
            <person name="Binneck E."/>
            <person name="de Melo N.F."/>
            <person name="da Silva R.H."/>
            <person name="de Melo A.L.T.M."/>
            <person name="Pandolfi V."/>
            <person name="Bustamante F.O."/>
            <person name="Brasileiro-Vidal A.C."/>
            <person name="Benko-Iseppon A.M."/>
        </authorList>
    </citation>
    <scope>NUCLEOTIDE SEQUENCE [LARGE SCALE GENOMIC DNA]</scope>
    <source>
        <tissue evidence="1">Leaves</tissue>
    </source>
</reference>
<evidence type="ECO:0000313" key="2">
    <source>
        <dbReference type="Proteomes" id="UP001341840"/>
    </source>
</evidence>
<accession>A0ABU6SGC0</accession>
<sequence>MQPIGLKRKGNSELILFATPERPPHHESHEKRLLDQFEALGDLQSDLHPLSRHHQHHSLPLLFDPTDKQMQAAIVEDAEGDDITWEQLTTTGLEDVWDVTRTSASAAQDIGQGFR</sequence>
<protein>
    <submittedName>
        <fullName evidence="1">Uncharacterized protein</fullName>
    </submittedName>
</protein>
<comment type="caution">
    <text evidence="1">The sequence shown here is derived from an EMBL/GenBank/DDBJ whole genome shotgun (WGS) entry which is preliminary data.</text>
</comment>
<keyword evidence="2" id="KW-1185">Reference proteome</keyword>
<proteinExistence type="predicted"/>
<name>A0ABU6SGC0_9FABA</name>